<evidence type="ECO:0000256" key="2">
    <source>
        <dbReference type="ARBA" id="ARBA00022840"/>
    </source>
</evidence>
<dbReference type="PANTHER" id="PTHR16305:SF28">
    <property type="entry name" value="GUANYLATE CYCLASE DOMAIN-CONTAINING PROTEIN"/>
    <property type="match status" value="1"/>
</dbReference>
<proteinExistence type="predicted"/>
<dbReference type="PANTHER" id="PTHR16305">
    <property type="entry name" value="TESTICULAR SOLUBLE ADENYLYL CYCLASE"/>
    <property type="match status" value="1"/>
</dbReference>
<dbReference type="Pfam" id="PF00211">
    <property type="entry name" value="Guanylate_cyc"/>
    <property type="match status" value="1"/>
</dbReference>
<dbReference type="SMART" id="SM00044">
    <property type="entry name" value="CYCc"/>
    <property type="match status" value="1"/>
</dbReference>
<feature type="domain" description="Guanylate cyclase" evidence="3">
    <location>
        <begin position="79"/>
        <end position="208"/>
    </location>
</feature>
<dbReference type="Gene3D" id="3.30.70.1230">
    <property type="entry name" value="Nucleotide cyclase"/>
    <property type="match status" value="1"/>
</dbReference>
<dbReference type="InterPro" id="IPR001054">
    <property type="entry name" value="A/G_cyclase"/>
</dbReference>
<dbReference type="InterPro" id="IPR041664">
    <property type="entry name" value="AAA_16"/>
</dbReference>
<dbReference type="Pfam" id="PF12773">
    <property type="entry name" value="DZR"/>
    <property type="match status" value="1"/>
</dbReference>
<gene>
    <name evidence="4" type="ORF">GA0061098_1005182</name>
</gene>
<dbReference type="GO" id="GO:0035556">
    <property type="term" value="P:intracellular signal transduction"/>
    <property type="evidence" value="ECO:0007669"/>
    <property type="project" value="InterPro"/>
</dbReference>
<dbReference type="Gene3D" id="1.25.40.10">
    <property type="entry name" value="Tetratricopeptide repeat domain"/>
    <property type="match status" value="2"/>
</dbReference>
<dbReference type="InterPro" id="IPR027417">
    <property type="entry name" value="P-loop_NTPase"/>
</dbReference>
<dbReference type="Proteomes" id="UP000199184">
    <property type="component" value="Unassembled WGS sequence"/>
</dbReference>
<dbReference type="Pfam" id="PF13191">
    <property type="entry name" value="AAA_16"/>
    <property type="match status" value="1"/>
</dbReference>
<dbReference type="InterPro" id="IPR029787">
    <property type="entry name" value="Nucleotide_cyclase"/>
</dbReference>
<dbReference type="RefSeq" id="WP_091956505.1">
    <property type="nucleotide sequence ID" value="NZ_FMAI01000005.1"/>
</dbReference>
<evidence type="ECO:0000313" key="4">
    <source>
        <dbReference type="EMBL" id="SCB30573.1"/>
    </source>
</evidence>
<dbReference type="EMBL" id="FMAI01000005">
    <property type="protein sequence ID" value="SCB30573.1"/>
    <property type="molecule type" value="Genomic_DNA"/>
</dbReference>
<evidence type="ECO:0000259" key="3">
    <source>
        <dbReference type="PROSITE" id="PS50125"/>
    </source>
</evidence>
<keyword evidence="1" id="KW-0547">Nucleotide-binding</keyword>
<dbReference type="SUPFAM" id="SSF52540">
    <property type="entry name" value="P-loop containing nucleoside triphosphate hydrolases"/>
    <property type="match status" value="1"/>
</dbReference>
<dbReference type="GO" id="GO:0009190">
    <property type="term" value="P:cyclic nucleotide biosynthetic process"/>
    <property type="evidence" value="ECO:0007669"/>
    <property type="project" value="InterPro"/>
</dbReference>
<reference evidence="5" key="1">
    <citation type="submission" date="2016-08" db="EMBL/GenBank/DDBJ databases">
        <authorList>
            <person name="Varghese N."/>
            <person name="Submissions Spin"/>
        </authorList>
    </citation>
    <scope>NUCLEOTIDE SEQUENCE [LARGE SCALE GENOMIC DNA]</scope>
    <source>
        <strain evidence="5">ERR11</strain>
    </source>
</reference>
<dbReference type="PROSITE" id="PS50125">
    <property type="entry name" value="GUANYLATE_CYCLASE_2"/>
    <property type="match status" value="1"/>
</dbReference>
<protein>
    <submittedName>
        <fullName evidence="4">Predicted ATPase</fullName>
    </submittedName>
</protein>
<accession>A0A1C3VRZ7</accession>
<dbReference type="InterPro" id="IPR011990">
    <property type="entry name" value="TPR-like_helical_dom_sf"/>
</dbReference>
<evidence type="ECO:0000313" key="5">
    <source>
        <dbReference type="Proteomes" id="UP000199184"/>
    </source>
</evidence>
<dbReference type="InterPro" id="IPR025874">
    <property type="entry name" value="DZR"/>
</dbReference>
<keyword evidence="5" id="KW-1185">Reference proteome</keyword>
<organism evidence="4 5">
    <name type="scientific">Bradyrhizobium shewense</name>
    <dbReference type="NCBI Taxonomy" id="1761772"/>
    <lineage>
        <taxon>Bacteria</taxon>
        <taxon>Pseudomonadati</taxon>
        <taxon>Pseudomonadota</taxon>
        <taxon>Alphaproteobacteria</taxon>
        <taxon>Hyphomicrobiales</taxon>
        <taxon>Nitrobacteraceae</taxon>
        <taxon>Bradyrhizobium</taxon>
    </lineage>
</organism>
<dbReference type="SUPFAM" id="SSF48452">
    <property type="entry name" value="TPR-like"/>
    <property type="match status" value="2"/>
</dbReference>
<dbReference type="CDD" id="cd07302">
    <property type="entry name" value="CHD"/>
    <property type="match status" value="1"/>
</dbReference>
<dbReference type="GO" id="GO:0005737">
    <property type="term" value="C:cytoplasm"/>
    <property type="evidence" value="ECO:0007669"/>
    <property type="project" value="TreeGrafter"/>
</dbReference>
<sequence>MRCPSCGAETKAGNRFCIKCGAPLAPICAACGALNEPSAKFCGQCGMGLAWDVRASALATERPPGIELSRQVAERRHLTVMFCDLADSTALSARLDPEDLSEVIRGFQDACVQAIRRFDGFIARFMGDGVLAYFGYPRAHEDDAERAVRAGLAVVDVISRLMLPTKVRLEVRVGIGTGLVVVGGTVGEGSSQEQVVIGETPNLAARLQVIAEPNSVVIADGTRQLLGRLFDLEDLGLRFLKGMANPIPSWRVVGERAAESRFEAGQAQRATGFFGREREVDLLMDRWVQAQNGEGQVILLSGEAGIGKSRIVAEIRQKIVDDDHTPILYQCSPHHTNSPFYPVISRLERAAGIAPDDSAEVKLDKLEQVLARSFSTIDDVAPIFATLLSLPIKDRYVALNLTPREQKERTLLALNELLGGLAKQRPVLFILEDAHWIDPTTLESFTRTIDRLQCWPVLLIVTFRPEFEVPWGHYPNVTALALNRLERSHVAEMIDRLTDGKMLPADVRDKIIAKTDGVPLFVEELTKAILGSGLLEEAADRYVLQGPLPPLAIPATLHDSLLARLDHLAPVREIAQIGAVIGREFTYRLLDAVAPVHDRALENALDELSKAELIFPRGALPETTYMFKHALVQDAAYRSLLRSTRRQLHGRIAVAITELMPQIVETQPELLAHHYAQAGLIDDAIAYSLRAGRRSAVRSANEEAITHYTKALELLGTKSAGLERDRQELELLIALGVPTIAARGYMAADVESIYDRASDLCGSVTETPHRFTVLRGLWNSAFLRKPLLKAQALSADLVALADAQGDDTRRALAHRAQGCARFFSGEFESGWESFRQAIEFWDADKARAEILVYGEDPSVLCRAYGSWLTWFLGYPDKSSVLISKALADAERLSNPFIYAMTLGLASALHVYRNEFSEALERADASSAICAVYGFPQWTAYAMIMRGRARAALGRTDDGIAEMEQGWTDWQALGAELATTQMSVGLGDACAKAGRVAAGLDHIKVAAEHARTFHERLLEAEIHRVRGELLLERAATGDAEACLRRSLEIARSQKAKSLELRTALGLARLWQHQDRREAAYDLLAPIYGWFSEGFNCPDLRDARALLDDLVRMKVVHTNQPTD</sequence>
<dbReference type="GO" id="GO:0004016">
    <property type="term" value="F:adenylate cyclase activity"/>
    <property type="evidence" value="ECO:0007669"/>
    <property type="project" value="UniProtKB-ARBA"/>
</dbReference>
<keyword evidence="2" id="KW-0067">ATP-binding</keyword>
<dbReference type="GO" id="GO:0005524">
    <property type="term" value="F:ATP binding"/>
    <property type="evidence" value="ECO:0007669"/>
    <property type="project" value="UniProtKB-KW"/>
</dbReference>
<name>A0A1C3VRZ7_9BRAD</name>
<dbReference type="AlphaFoldDB" id="A0A1C3VRZ7"/>
<evidence type="ECO:0000256" key="1">
    <source>
        <dbReference type="ARBA" id="ARBA00022741"/>
    </source>
</evidence>
<dbReference type="Gene3D" id="3.40.50.300">
    <property type="entry name" value="P-loop containing nucleotide triphosphate hydrolases"/>
    <property type="match status" value="1"/>
</dbReference>
<dbReference type="SUPFAM" id="SSF55073">
    <property type="entry name" value="Nucleotide cyclase"/>
    <property type="match status" value="1"/>
</dbReference>